<dbReference type="InterPro" id="IPR036812">
    <property type="entry name" value="NAD(P)_OxRdtase_dom_sf"/>
</dbReference>
<dbReference type="InterPro" id="IPR023210">
    <property type="entry name" value="NADP_OxRdtase_dom"/>
</dbReference>
<dbReference type="AlphaFoldDB" id="A0A1E3NVW0"/>
<dbReference type="PANTHER" id="PTHR43364">
    <property type="entry name" value="NADH-SPECIFIC METHYLGLYOXAL REDUCTASE-RELATED"/>
    <property type="match status" value="1"/>
</dbReference>
<dbReference type="PANTHER" id="PTHR43364:SF15">
    <property type="entry name" value="ARYL-ALCOHOL DEHYDROGENASE AAD16-RELATED"/>
    <property type="match status" value="1"/>
</dbReference>
<accession>A0A1E3NVW0</accession>
<name>A0A1E3NVW0_WICAA</name>
<gene>
    <name evidence="3" type="ORF">WICANDRAFT_58788</name>
</gene>
<dbReference type="GO" id="GO:0016491">
    <property type="term" value="F:oxidoreductase activity"/>
    <property type="evidence" value="ECO:0007669"/>
    <property type="project" value="UniProtKB-KW"/>
</dbReference>
<dbReference type="EMBL" id="KV454214">
    <property type="protein sequence ID" value="ODQ57130.1"/>
    <property type="molecule type" value="Genomic_DNA"/>
</dbReference>
<evidence type="ECO:0000313" key="3">
    <source>
        <dbReference type="EMBL" id="ODQ57130.1"/>
    </source>
</evidence>
<dbReference type="Proteomes" id="UP000094112">
    <property type="component" value="Unassembled WGS sequence"/>
</dbReference>
<evidence type="ECO:0000256" key="1">
    <source>
        <dbReference type="ARBA" id="ARBA00023002"/>
    </source>
</evidence>
<keyword evidence="4" id="KW-1185">Reference proteome</keyword>
<dbReference type="Pfam" id="PF00248">
    <property type="entry name" value="Aldo_ket_red"/>
    <property type="match status" value="1"/>
</dbReference>
<dbReference type="STRING" id="683960.A0A1E3NVW0"/>
<dbReference type="GO" id="GO:0005829">
    <property type="term" value="C:cytosol"/>
    <property type="evidence" value="ECO:0007669"/>
    <property type="project" value="UniProtKB-ARBA"/>
</dbReference>
<evidence type="ECO:0000313" key="4">
    <source>
        <dbReference type="Proteomes" id="UP000094112"/>
    </source>
</evidence>
<dbReference type="OrthoDB" id="3978754at2759"/>
<dbReference type="RefSeq" id="XP_019036337.1">
    <property type="nucleotide sequence ID" value="XM_019182831.1"/>
</dbReference>
<dbReference type="CDD" id="cd19079">
    <property type="entry name" value="AKR_EcYajO-like"/>
    <property type="match status" value="1"/>
</dbReference>
<evidence type="ECO:0000259" key="2">
    <source>
        <dbReference type="Pfam" id="PF00248"/>
    </source>
</evidence>
<keyword evidence="1" id="KW-0560">Oxidoreductase</keyword>
<protein>
    <recommendedName>
        <fullName evidence="2">NADP-dependent oxidoreductase domain-containing protein</fullName>
    </recommendedName>
</protein>
<dbReference type="Gene3D" id="3.20.20.100">
    <property type="entry name" value="NADP-dependent oxidoreductase domain"/>
    <property type="match status" value="1"/>
</dbReference>
<dbReference type="FunFam" id="3.20.20.100:FF:000004">
    <property type="entry name" value="Oxidoreductase, aldo/keto reductase"/>
    <property type="match status" value="1"/>
</dbReference>
<reference evidence="3 4" key="1">
    <citation type="journal article" date="2016" name="Proc. Natl. Acad. Sci. U.S.A.">
        <title>Comparative genomics of biotechnologically important yeasts.</title>
        <authorList>
            <person name="Riley R."/>
            <person name="Haridas S."/>
            <person name="Wolfe K.H."/>
            <person name="Lopes M.R."/>
            <person name="Hittinger C.T."/>
            <person name="Goeker M."/>
            <person name="Salamov A.A."/>
            <person name="Wisecaver J.H."/>
            <person name="Long T.M."/>
            <person name="Calvey C.H."/>
            <person name="Aerts A.L."/>
            <person name="Barry K.W."/>
            <person name="Choi C."/>
            <person name="Clum A."/>
            <person name="Coughlan A.Y."/>
            <person name="Deshpande S."/>
            <person name="Douglass A.P."/>
            <person name="Hanson S.J."/>
            <person name="Klenk H.-P."/>
            <person name="LaButti K.M."/>
            <person name="Lapidus A."/>
            <person name="Lindquist E.A."/>
            <person name="Lipzen A.M."/>
            <person name="Meier-Kolthoff J.P."/>
            <person name="Ohm R.A."/>
            <person name="Otillar R.P."/>
            <person name="Pangilinan J.L."/>
            <person name="Peng Y."/>
            <person name="Rokas A."/>
            <person name="Rosa C.A."/>
            <person name="Scheuner C."/>
            <person name="Sibirny A.A."/>
            <person name="Slot J.C."/>
            <person name="Stielow J.B."/>
            <person name="Sun H."/>
            <person name="Kurtzman C.P."/>
            <person name="Blackwell M."/>
            <person name="Grigoriev I.V."/>
            <person name="Jeffries T.W."/>
        </authorList>
    </citation>
    <scope>NUCLEOTIDE SEQUENCE [LARGE SCALE GENOMIC DNA]</scope>
    <source>
        <strain evidence="4">ATCC 58044 / CBS 1984 / NCYC 433 / NRRL Y-366-8</strain>
    </source>
</reference>
<organism evidence="3 4">
    <name type="scientific">Wickerhamomyces anomalus (strain ATCC 58044 / CBS 1984 / NCYC 433 / NRRL Y-366-8)</name>
    <name type="common">Yeast</name>
    <name type="synonym">Hansenula anomala</name>
    <dbReference type="NCBI Taxonomy" id="683960"/>
    <lineage>
        <taxon>Eukaryota</taxon>
        <taxon>Fungi</taxon>
        <taxon>Dikarya</taxon>
        <taxon>Ascomycota</taxon>
        <taxon>Saccharomycotina</taxon>
        <taxon>Saccharomycetes</taxon>
        <taxon>Phaffomycetales</taxon>
        <taxon>Wickerhamomycetaceae</taxon>
        <taxon>Wickerhamomyces</taxon>
    </lineage>
</organism>
<dbReference type="SUPFAM" id="SSF51430">
    <property type="entry name" value="NAD(P)-linked oxidoreductase"/>
    <property type="match status" value="1"/>
</dbReference>
<dbReference type="InterPro" id="IPR050523">
    <property type="entry name" value="AKR_Detox_Biosynth"/>
</dbReference>
<feature type="domain" description="NADP-dependent oxidoreductase" evidence="2">
    <location>
        <begin position="24"/>
        <end position="353"/>
    </location>
</feature>
<proteinExistence type="predicted"/>
<dbReference type="GeneID" id="30200077"/>
<sequence>MSSETTTVVPWKNLGKSGLKISNIIIGCMGFGSKKWDPWVIEDKQEVFKILKKAYDHGIRTYDTADNYSNGLSEKILGEFLKEYKIQRDKVVIMTKFWGPTDDAYPEGYKGIFVDYIGSPIDKINFLNNRGASRKHIMDAAKNSSERLGTYIDVYQLHRFDKDTPIEETMKALNDVVNAGYTRYIGASTMRAVDFVEMQHVAEKNGWHKFISMQSLYNLLQREDESEMNYYCDKTGVGLIPWSPLMGGVLARPVPKDESEKTERIKTSMFTVFFKSADLTIGTKGQDSDIEIVNRVGEIAKTKGTSMAAVATAWVIAKGAAPIIGFTTVERVDDAVEGANLKLTEEEIKYLEEPYLPRARVA</sequence>